<reference evidence="3 4" key="1">
    <citation type="submission" date="2019-06" db="EMBL/GenBank/DDBJ databases">
        <title>Lysobacter alkalisoli sp. nov. isolated from saline soil.</title>
        <authorList>
            <person name="Sun J.-Q."/>
            <person name="Xu L."/>
        </authorList>
    </citation>
    <scope>NUCLEOTIDE SEQUENCE [LARGE SCALE GENOMIC DNA]</scope>
    <source>
        <strain evidence="3 4">JCM 31130</strain>
    </source>
</reference>
<keyword evidence="2 3" id="KW-0808">Transferase</keyword>
<name>A0A508AIM8_9GAMM</name>
<dbReference type="Gene3D" id="3.40.50.2000">
    <property type="entry name" value="Glycogen Phosphorylase B"/>
    <property type="match status" value="2"/>
</dbReference>
<proteinExistence type="predicted"/>
<evidence type="ECO:0000256" key="1">
    <source>
        <dbReference type="ARBA" id="ARBA00022676"/>
    </source>
</evidence>
<keyword evidence="4" id="KW-1185">Reference proteome</keyword>
<evidence type="ECO:0000313" key="3">
    <source>
        <dbReference type="EMBL" id="TQD49669.1"/>
    </source>
</evidence>
<dbReference type="PANTHER" id="PTHR12526:SF510">
    <property type="entry name" value="D-INOSITOL 3-PHOSPHATE GLYCOSYLTRANSFERASE"/>
    <property type="match status" value="1"/>
</dbReference>
<dbReference type="SUPFAM" id="SSF53756">
    <property type="entry name" value="UDP-Glycosyltransferase/glycogen phosphorylase"/>
    <property type="match status" value="1"/>
</dbReference>
<dbReference type="EMBL" id="VICE01000041">
    <property type="protein sequence ID" value="TQD49669.1"/>
    <property type="molecule type" value="Genomic_DNA"/>
</dbReference>
<accession>A0A508AIM8</accession>
<dbReference type="OrthoDB" id="9802525at2"/>
<organism evidence="3 4">
    <name type="scientific">Marilutibacter aestuarii</name>
    <dbReference type="NCBI Taxonomy" id="1706195"/>
    <lineage>
        <taxon>Bacteria</taxon>
        <taxon>Pseudomonadati</taxon>
        <taxon>Pseudomonadota</taxon>
        <taxon>Gammaproteobacteria</taxon>
        <taxon>Lysobacterales</taxon>
        <taxon>Lysobacteraceae</taxon>
        <taxon>Marilutibacter</taxon>
    </lineage>
</organism>
<gene>
    <name evidence="3" type="ORF">FKV25_04265</name>
</gene>
<dbReference type="GO" id="GO:0016757">
    <property type="term" value="F:glycosyltransferase activity"/>
    <property type="evidence" value="ECO:0007669"/>
    <property type="project" value="UniProtKB-KW"/>
</dbReference>
<sequence>MSSAGRRIAGFPAGRQVSASNGAAPCRRTRRAFYQRDYLAGGQALAVVAGCALGLRAERHEKVNRGSSLLLVTTSFPIKGDGSEAAGAFVSDFATELSRHVPVKVVAPAQRKIVERWSDRVDIHRYAAPDQPLSTLKPWRPRDLLSIRQVLAGGEAAVAEAVASGGVGHILALWALPSGHWARRVSAVTGVPYSVWTLGSDIWSLGRIPFVRTYLGRVLRDADGCYSDGLQLAKDTQRIAGRPVRFLPSTRRLPAPACLRERDAPPYRLLFLGRWHANKGVDILMRSLSLLSEKDWTLIHEVHIAGGGPLQAMVEAGVRTLVAAGRPVRLSGYLDRGEAASALDEADRLLIPSRVESIPVVFSDSMKSGLPVVAMPVGDLPELIGSGTGWLAENVSPGAFKHAIRASLRSSVDSSDLRRMSGMFSLENVASDLIGRTHANGRRDD</sequence>
<evidence type="ECO:0000313" key="4">
    <source>
        <dbReference type="Proteomes" id="UP000318212"/>
    </source>
</evidence>
<dbReference type="Proteomes" id="UP000318212">
    <property type="component" value="Unassembled WGS sequence"/>
</dbReference>
<dbReference type="Pfam" id="PF13692">
    <property type="entry name" value="Glyco_trans_1_4"/>
    <property type="match status" value="1"/>
</dbReference>
<comment type="caution">
    <text evidence="3">The sequence shown here is derived from an EMBL/GenBank/DDBJ whole genome shotgun (WGS) entry which is preliminary data.</text>
</comment>
<dbReference type="PANTHER" id="PTHR12526">
    <property type="entry name" value="GLYCOSYLTRANSFERASE"/>
    <property type="match status" value="1"/>
</dbReference>
<keyword evidence="1" id="KW-0328">Glycosyltransferase</keyword>
<evidence type="ECO:0000256" key="2">
    <source>
        <dbReference type="ARBA" id="ARBA00022679"/>
    </source>
</evidence>
<protein>
    <submittedName>
        <fullName evidence="3">Glycosyltransferase family 4 protein</fullName>
    </submittedName>
</protein>
<dbReference type="AlphaFoldDB" id="A0A508AIM8"/>